<keyword evidence="5 6" id="KW-0472">Membrane</keyword>
<keyword evidence="3 6" id="KW-0812">Transmembrane</keyword>
<proteinExistence type="inferred from homology"/>
<dbReference type="Pfam" id="PF01925">
    <property type="entry name" value="TauE"/>
    <property type="match status" value="1"/>
</dbReference>
<feature type="transmembrane region" description="Helical" evidence="6">
    <location>
        <begin position="77"/>
        <end position="98"/>
    </location>
</feature>
<keyword evidence="6" id="KW-1003">Cell membrane</keyword>
<dbReference type="InterPro" id="IPR002781">
    <property type="entry name" value="TM_pro_TauE-like"/>
</dbReference>
<comment type="similarity">
    <text evidence="2 6">Belongs to the 4-toluene sulfonate uptake permease (TSUP) (TC 2.A.102) family.</text>
</comment>
<dbReference type="Proteomes" id="UP000220106">
    <property type="component" value="Unassembled WGS sequence"/>
</dbReference>
<feature type="transmembrane region" description="Helical" evidence="6">
    <location>
        <begin position="46"/>
        <end position="65"/>
    </location>
</feature>
<comment type="caution">
    <text evidence="7">The sequence shown here is derived from an EMBL/GenBank/DDBJ whole genome shotgun (WGS) entry which is preliminary data.</text>
</comment>
<dbReference type="EMBL" id="NUEQ01000150">
    <property type="protein sequence ID" value="PEJ23444.1"/>
    <property type="molecule type" value="Genomic_DNA"/>
</dbReference>
<gene>
    <name evidence="7" type="ORF">CN689_28155</name>
</gene>
<dbReference type="InterPro" id="IPR051598">
    <property type="entry name" value="TSUP/Inactive_protease-like"/>
</dbReference>
<dbReference type="RefSeq" id="WP_098178239.1">
    <property type="nucleotide sequence ID" value="NZ_NUEQ01000150.1"/>
</dbReference>
<evidence type="ECO:0000256" key="6">
    <source>
        <dbReference type="RuleBase" id="RU363041"/>
    </source>
</evidence>
<organism evidence="7 8">
    <name type="scientific">Peribacillus butanolivorans</name>
    <dbReference type="NCBI Taxonomy" id="421767"/>
    <lineage>
        <taxon>Bacteria</taxon>
        <taxon>Bacillati</taxon>
        <taxon>Bacillota</taxon>
        <taxon>Bacilli</taxon>
        <taxon>Bacillales</taxon>
        <taxon>Bacillaceae</taxon>
        <taxon>Peribacillus</taxon>
    </lineage>
</organism>
<dbReference type="GO" id="GO:0005886">
    <property type="term" value="C:plasma membrane"/>
    <property type="evidence" value="ECO:0007669"/>
    <property type="project" value="UniProtKB-SubCell"/>
</dbReference>
<evidence type="ECO:0000256" key="3">
    <source>
        <dbReference type="ARBA" id="ARBA00022692"/>
    </source>
</evidence>
<accession>A0AAX0RUP4</accession>
<keyword evidence="4 6" id="KW-1133">Transmembrane helix</keyword>
<feature type="transmembrane region" description="Helical" evidence="6">
    <location>
        <begin position="103"/>
        <end position="120"/>
    </location>
</feature>
<dbReference type="PANTHER" id="PTHR43701:SF2">
    <property type="entry name" value="MEMBRANE TRANSPORTER PROTEIN YJNA-RELATED"/>
    <property type="match status" value="1"/>
</dbReference>
<feature type="transmembrane region" description="Helical" evidence="6">
    <location>
        <begin position="6"/>
        <end position="39"/>
    </location>
</feature>
<evidence type="ECO:0000256" key="4">
    <source>
        <dbReference type="ARBA" id="ARBA00022989"/>
    </source>
</evidence>
<evidence type="ECO:0000313" key="8">
    <source>
        <dbReference type="Proteomes" id="UP000220106"/>
    </source>
</evidence>
<feature type="transmembrane region" description="Helical" evidence="6">
    <location>
        <begin position="204"/>
        <end position="225"/>
    </location>
</feature>
<evidence type="ECO:0000313" key="7">
    <source>
        <dbReference type="EMBL" id="PEJ23444.1"/>
    </source>
</evidence>
<evidence type="ECO:0000256" key="1">
    <source>
        <dbReference type="ARBA" id="ARBA00004141"/>
    </source>
</evidence>
<evidence type="ECO:0000256" key="5">
    <source>
        <dbReference type="ARBA" id="ARBA00023136"/>
    </source>
</evidence>
<dbReference type="AlphaFoldDB" id="A0AAX0RUP4"/>
<name>A0AAX0RUP4_9BACI</name>
<reference evidence="7 8" key="1">
    <citation type="submission" date="2017-09" db="EMBL/GenBank/DDBJ databases">
        <title>Large-scale bioinformatics analysis of Bacillus genomes uncovers conserved roles of natural products in bacterial physiology.</title>
        <authorList>
            <consortium name="Agbiome Team Llc"/>
            <person name="Bleich R.M."/>
            <person name="Kirk G.J."/>
            <person name="Santa Maria K.C."/>
            <person name="Allen S.E."/>
            <person name="Farag S."/>
            <person name="Shank E.A."/>
            <person name="Bowers A."/>
        </authorList>
    </citation>
    <scope>NUCLEOTIDE SEQUENCE [LARGE SCALE GENOMIC DNA]</scope>
    <source>
        <strain evidence="7 8">AFS003229</strain>
    </source>
</reference>
<feature type="transmembrane region" description="Helical" evidence="6">
    <location>
        <begin position="237"/>
        <end position="255"/>
    </location>
</feature>
<feature type="transmembrane region" description="Helical" evidence="6">
    <location>
        <begin position="140"/>
        <end position="163"/>
    </location>
</feature>
<protein>
    <recommendedName>
        <fullName evidence="6">Probable membrane transporter protein</fullName>
    </recommendedName>
</protein>
<comment type="subcellular location">
    <subcellularLocation>
        <location evidence="6">Cell membrane</location>
        <topology evidence="6">Multi-pass membrane protein</topology>
    </subcellularLocation>
    <subcellularLocation>
        <location evidence="1">Membrane</location>
        <topology evidence="1">Multi-pass membrane protein</topology>
    </subcellularLocation>
</comment>
<dbReference type="PANTHER" id="PTHR43701">
    <property type="entry name" value="MEMBRANE TRANSPORTER PROTEIN MJ0441-RELATED"/>
    <property type="match status" value="1"/>
</dbReference>
<feature type="transmembrane region" description="Helical" evidence="6">
    <location>
        <begin position="175"/>
        <end position="198"/>
    </location>
</feature>
<sequence>MTTIQVLLSIFSGTIVGFVLGLLGGGGSILAVPLLLYVVGMKDPHVVIGTTASAVAINAYANLIAHARAGHVQWKSAITFALSGALGAYTGSIIGKLVPGKQLLFLFAILMIVIAVKMVMPKKTKSQADDFQNQVKLPLLITMAILVGLLSGFFGIGGGFLIVPGLIFVTRMPMIAAIGSSLVSVGTFGLMTAISYSLSGLVNWWIVFAFVGGGVVGGIVGAWLAVRLSKQQRTLHYVFSGVVMLVAIYMLIINAEALDW</sequence>
<evidence type="ECO:0000256" key="2">
    <source>
        <dbReference type="ARBA" id="ARBA00009142"/>
    </source>
</evidence>